<dbReference type="AlphaFoldDB" id="A0A200Q347"/>
<proteinExistence type="predicted"/>
<dbReference type="SMART" id="SM00454">
    <property type="entry name" value="SAM"/>
    <property type="match status" value="1"/>
</dbReference>
<evidence type="ECO:0000313" key="5">
    <source>
        <dbReference type="Proteomes" id="UP000195402"/>
    </source>
</evidence>
<dbReference type="InParanoid" id="A0A200Q347"/>
<dbReference type="PROSITE" id="PS50105">
    <property type="entry name" value="SAM_DOMAIN"/>
    <property type="match status" value="1"/>
</dbReference>
<dbReference type="OrthoDB" id="539213at2759"/>
<reference evidence="4 5" key="1">
    <citation type="journal article" date="2017" name="Mol. Plant">
        <title>The Genome of Medicinal Plant Macleaya cordata Provides New Insights into Benzylisoquinoline Alkaloids Metabolism.</title>
        <authorList>
            <person name="Liu X."/>
            <person name="Liu Y."/>
            <person name="Huang P."/>
            <person name="Ma Y."/>
            <person name="Qing Z."/>
            <person name="Tang Q."/>
            <person name="Cao H."/>
            <person name="Cheng P."/>
            <person name="Zheng Y."/>
            <person name="Yuan Z."/>
            <person name="Zhou Y."/>
            <person name="Liu J."/>
            <person name="Tang Z."/>
            <person name="Zhuo Y."/>
            <person name="Zhang Y."/>
            <person name="Yu L."/>
            <person name="Huang J."/>
            <person name="Yang P."/>
            <person name="Peng Q."/>
            <person name="Zhang J."/>
            <person name="Jiang W."/>
            <person name="Zhang Z."/>
            <person name="Lin K."/>
            <person name="Ro D.K."/>
            <person name="Chen X."/>
            <person name="Xiong X."/>
            <person name="Shang Y."/>
            <person name="Huang S."/>
            <person name="Zeng J."/>
        </authorList>
    </citation>
    <scope>NUCLEOTIDE SEQUENCE [LARGE SCALE GENOMIC DNA]</scope>
    <source>
        <strain evidence="5">cv. BLH2017</strain>
        <tissue evidence="4">Root</tissue>
    </source>
</reference>
<dbReference type="EMBL" id="MVGT01003207">
    <property type="protein sequence ID" value="OVA04888.1"/>
    <property type="molecule type" value="Genomic_DNA"/>
</dbReference>
<dbReference type="Pfam" id="PF00536">
    <property type="entry name" value="SAM_1"/>
    <property type="match status" value="1"/>
</dbReference>
<accession>A0A200Q347</accession>
<dbReference type="SUPFAM" id="SSF47769">
    <property type="entry name" value="SAM/Pointed domain"/>
    <property type="match status" value="1"/>
</dbReference>
<dbReference type="CDD" id="cd09487">
    <property type="entry name" value="SAM_superfamily"/>
    <property type="match status" value="1"/>
</dbReference>
<name>A0A200Q347_MACCD</name>
<keyword evidence="5" id="KW-1185">Reference proteome</keyword>
<dbReference type="Gene3D" id="1.10.150.50">
    <property type="entry name" value="Transcription Factor, Ets-1"/>
    <property type="match status" value="1"/>
</dbReference>
<sequence>MLLLGMNSKRQRRPNVRLGEIGDVSAALSCVNSVRPKQNLEEKRYTYELENPRQTDFNPIVEYSMPSSDFMVSEPGVSPNDLTDNLQNRENWNPNSSKSSFEFAYSDETNKKKPKLDFGNVTRKGRGMKQRGRSTRVNSGFTGRAWISSVNPEIGEKNDKECCDDYPIDEFEDSSDHDTSTTDKEEDAEDYLVEPVSDDQVGGDSDEFLMRDAFRGPDTLHSNPESGGGTDKMGFSGRVGNNTVSEWLEDLGFSKYVGLFKMHEVDEEVLPELTFEDLKDMGITAVGSRRKLYSAIQRLKEGGHSG</sequence>
<feature type="compositionally biased region" description="Acidic residues" evidence="2">
    <location>
        <begin position="164"/>
        <end position="173"/>
    </location>
</feature>
<evidence type="ECO:0000259" key="3">
    <source>
        <dbReference type="PROSITE" id="PS50105"/>
    </source>
</evidence>
<feature type="region of interest" description="Disordered" evidence="2">
    <location>
        <begin position="156"/>
        <end position="236"/>
    </location>
</feature>
<dbReference type="InterPro" id="IPR001660">
    <property type="entry name" value="SAM"/>
</dbReference>
<evidence type="ECO:0000256" key="1">
    <source>
        <dbReference type="ARBA" id="ARBA00022737"/>
    </source>
</evidence>
<evidence type="ECO:0000256" key="2">
    <source>
        <dbReference type="SAM" id="MobiDB-lite"/>
    </source>
</evidence>
<protein>
    <submittedName>
        <fullName evidence="4">Sterile alpha motif domain</fullName>
    </submittedName>
</protein>
<keyword evidence="1" id="KW-0677">Repeat</keyword>
<organism evidence="4 5">
    <name type="scientific">Macleaya cordata</name>
    <name type="common">Five-seeded plume-poppy</name>
    <name type="synonym">Bocconia cordata</name>
    <dbReference type="NCBI Taxonomy" id="56857"/>
    <lineage>
        <taxon>Eukaryota</taxon>
        <taxon>Viridiplantae</taxon>
        <taxon>Streptophyta</taxon>
        <taxon>Embryophyta</taxon>
        <taxon>Tracheophyta</taxon>
        <taxon>Spermatophyta</taxon>
        <taxon>Magnoliopsida</taxon>
        <taxon>Ranunculales</taxon>
        <taxon>Papaveraceae</taxon>
        <taxon>Papaveroideae</taxon>
        <taxon>Macleaya</taxon>
    </lineage>
</organism>
<dbReference type="OMA" id="ACEYNLY"/>
<dbReference type="PANTHER" id="PTHR10627:SF65">
    <property type="entry name" value="SAM DOMAIN-CONTAINING PROTEIN"/>
    <property type="match status" value="1"/>
</dbReference>
<feature type="compositionally biased region" description="Basic and acidic residues" evidence="2">
    <location>
        <begin position="174"/>
        <end position="183"/>
    </location>
</feature>
<evidence type="ECO:0000313" key="4">
    <source>
        <dbReference type="EMBL" id="OVA04888.1"/>
    </source>
</evidence>
<gene>
    <name evidence="4" type="ORF">BVC80_1215g19</name>
</gene>
<feature type="compositionally biased region" description="Basic residues" evidence="2">
    <location>
        <begin position="123"/>
        <end position="134"/>
    </location>
</feature>
<dbReference type="InterPro" id="IPR013761">
    <property type="entry name" value="SAM/pointed_sf"/>
</dbReference>
<dbReference type="Proteomes" id="UP000195402">
    <property type="component" value="Unassembled WGS sequence"/>
</dbReference>
<feature type="region of interest" description="Disordered" evidence="2">
    <location>
        <begin position="114"/>
        <end position="140"/>
    </location>
</feature>
<dbReference type="PANTHER" id="PTHR10627">
    <property type="entry name" value="SCP160"/>
    <property type="match status" value="1"/>
</dbReference>
<comment type="caution">
    <text evidence="4">The sequence shown here is derived from an EMBL/GenBank/DDBJ whole genome shotgun (WGS) entry which is preliminary data.</text>
</comment>
<feature type="domain" description="SAM" evidence="3">
    <location>
        <begin position="239"/>
        <end position="302"/>
    </location>
</feature>